<comment type="caution">
    <text evidence="2">The sequence shown here is derived from an EMBL/GenBank/DDBJ whole genome shotgun (WGS) entry which is preliminary data.</text>
</comment>
<sequence>MSSYYTSPPSSPMASFFPTGPASPHAFSSFQQDPRDAHSMYAALRPSNAHNNAQGQRTQASHTGSLKKVFGK</sequence>
<evidence type="ECO:0000313" key="2">
    <source>
        <dbReference type="EMBL" id="OJT10016.1"/>
    </source>
</evidence>
<keyword evidence="3" id="KW-1185">Reference proteome</keyword>
<feature type="compositionally biased region" description="Polar residues" evidence="1">
    <location>
        <begin position="48"/>
        <end position="64"/>
    </location>
</feature>
<organism evidence="2 3">
    <name type="scientific">Trametes pubescens</name>
    <name type="common">White-rot fungus</name>
    <dbReference type="NCBI Taxonomy" id="154538"/>
    <lineage>
        <taxon>Eukaryota</taxon>
        <taxon>Fungi</taxon>
        <taxon>Dikarya</taxon>
        <taxon>Basidiomycota</taxon>
        <taxon>Agaricomycotina</taxon>
        <taxon>Agaricomycetes</taxon>
        <taxon>Polyporales</taxon>
        <taxon>Polyporaceae</taxon>
        <taxon>Trametes</taxon>
    </lineage>
</organism>
<dbReference type="OMA" id="PMASFFP"/>
<evidence type="ECO:0000256" key="1">
    <source>
        <dbReference type="SAM" id="MobiDB-lite"/>
    </source>
</evidence>
<gene>
    <name evidence="2" type="ORF">TRAPUB_13505</name>
</gene>
<feature type="compositionally biased region" description="Low complexity" evidence="1">
    <location>
        <begin position="1"/>
        <end position="18"/>
    </location>
</feature>
<accession>A0A1M2VR22</accession>
<evidence type="ECO:0000313" key="3">
    <source>
        <dbReference type="Proteomes" id="UP000184267"/>
    </source>
</evidence>
<proteinExistence type="predicted"/>
<protein>
    <submittedName>
        <fullName evidence="2">Uncharacterized protein</fullName>
    </submittedName>
</protein>
<dbReference type="EMBL" id="MNAD01000827">
    <property type="protein sequence ID" value="OJT10016.1"/>
    <property type="molecule type" value="Genomic_DNA"/>
</dbReference>
<name>A0A1M2VR22_TRAPU</name>
<feature type="region of interest" description="Disordered" evidence="1">
    <location>
        <begin position="1"/>
        <end position="72"/>
    </location>
</feature>
<dbReference type="Proteomes" id="UP000184267">
    <property type="component" value="Unassembled WGS sequence"/>
</dbReference>
<reference evidence="2 3" key="1">
    <citation type="submission" date="2016-10" db="EMBL/GenBank/DDBJ databases">
        <title>Genome sequence of the basidiomycete white-rot fungus Trametes pubescens.</title>
        <authorList>
            <person name="Makela M.R."/>
            <person name="Granchi Z."/>
            <person name="Peng M."/>
            <person name="De Vries R.P."/>
            <person name="Grigoriev I."/>
            <person name="Riley R."/>
            <person name="Hilden K."/>
        </authorList>
    </citation>
    <scope>NUCLEOTIDE SEQUENCE [LARGE SCALE GENOMIC DNA]</scope>
    <source>
        <strain evidence="2 3">FBCC735</strain>
    </source>
</reference>
<dbReference type="AlphaFoldDB" id="A0A1M2VR22"/>
<dbReference type="OrthoDB" id="3257074at2759"/>